<feature type="signal peptide" evidence="1">
    <location>
        <begin position="1"/>
        <end position="16"/>
    </location>
</feature>
<organism evidence="2 3">
    <name type="scientific">Bimuria novae-zelandiae CBS 107.79</name>
    <dbReference type="NCBI Taxonomy" id="1447943"/>
    <lineage>
        <taxon>Eukaryota</taxon>
        <taxon>Fungi</taxon>
        <taxon>Dikarya</taxon>
        <taxon>Ascomycota</taxon>
        <taxon>Pezizomycotina</taxon>
        <taxon>Dothideomycetes</taxon>
        <taxon>Pleosporomycetidae</taxon>
        <taxon>Pleosporales</taxon>
        <taxon>Massarineae</taxon>
        <taxon>Didymosphaeriaceae</taxon>
        <taxon>Bimuria</taxon>
    </lineage>
</organism>
<keyword evidence="1" id="KW-0732">Signal</keyword>
<reference evidence="2" key="1">
    <citation type="journal article" date="2020" name="Stud. Mycol.">
        <title>101 Dothideomycetes genomes: a test case for predicting lifestyles and emergence of pathogens.</title>
        <authorList>
            <person name="Haridas S."/>
            <person name="Albert R."/>
            <person name="Binder M."/>
            <person name="Bloem J."/>
            <person name="Labutti K."/>
            <person name="Salamov A."/>
            <person name="Andreopoulos B."/>
            <person name="Baker S."/>
            <person name="Barry K."/>
            <person name="Bills G."/>
            <person name="Bluhm B."/>
            <person name="Cannon C."/>
            <person name="Castanera R."/>
            <person name="Culley D."/>
            <person name="Daum C."/>
            <person name="Ezra D."/>
            <person name="Gonzalez J."/>
            <person name="Henrissat B."/>
            <person name="Kuo A."/>
            <person name="Liang C."/>
            <person name="Lipzen A."/>
            <person name="Lutzoni F."/>
            <person name="Magnuson J."/>
            <person name="Mondo S."/>
            <person name="Nolan M."/>
            <person name="Ohm R."/>
            <person name="Pangilinan J."/>
            <person name="Park H.-J."/>
            <person name="Ramirez L."/>
            <person name="Alfaro M."/>
            <person name="Sun H."/>
            <person name="Tritt A."/>
            <person name="Yoshinaga Y."/>
            <person name="Zwiers L.-H."/>
            <person name="Turgeon B."/>
            <person name="Goodwin S."/>
            <person name="Spatafora J."/>
            <person name="Crous P."/>
            <person name="Grigoriev I."/>
        </authorList>
    </citation>
    <scope>NUCLEOTIDE SEQUENCE</scope>
    <source>
        <strain evidence="2">CBS 107.79</strain>
    </source>
</reference>
<dbReference type="Proteomes" id="UP000800036">
    <property type="component" value="Unassembled WGS sequence"/>
</dbReference>
<keyword evidence="3" id="KW-1185">Reference proteome</keyword>
<evidence type="ECO:0000313" key="2">
    <source>
        <dbReference type="EMBL" id="KAF1970756.1"/>
    </source>
</evidence>
<dbReference type="AlphaFoldDB" id="A0A6A5V6Z0"/>
<proteinExistence type="predicted"/>
<sequence length="89" mass="9797">MQILSTILLLTATSSAFVVQNCRGNFKENHKNNRCHEYDVGTSLKFQSDAGCTITMYSELGCKGTNYSTKSQNKCIGLPGHKSIKSIMC</sequence>
<evidence type="ECO:0000313" key="3">
    <source>
        <dbReference type="Proteomes" id="UP000800036"/>
    </source>
</evidence>
<name>A0A6A5V6Z0_9PLEO</name>
<feature type="non-terminal residue" evidence="2">
    <location>
        <position position="89"/>
    </location>
</feature>
<dbReference type="OrthoDB" id="3738271at2759"/>
<dbReference type="EMBL" id="ML976698">
    <property type="protein sequence ID" value="KAF1970756.1"/>
    <property type="molecule type" value="Genomic_DNA"/>
</dbReference>
<accession>A0A6A5V6Z0</accession>
<protein>
    <recommendedName>
        <fullName evidence="4">Secreted protein</fullName>
    </recommendedName>
</protein>
<evidence type="ECO:0008006" key="4">
    <source>
        <dbReference type="Google" id="ProtNLM"/>
    </source>
</evidence>
<gene>
    <name evidence="2" type="ORF">BU23DRAFT_556479</name>
</gene>
<evidence type="ECO:0000256" key="1">
    <source>
        <dbReference type="SAM" id="SignalP"/>
    </source>
</evidence>
<feature type="chain" id="PRO_5025441171" description="Secreted protein" evidence="1">
    <location>
        <begin position="17"/>
        <end position="89"/>
    </location>
</feature>